<evidence type="ECO:0000256" key="1">
    <source>
        <dbReference type="SAM" id="MobiDB-lite"/>
    </source>
</evidence>
<feature type="region of interest" description="Disordered" evidence="1">
    <location>
        <begin position="95"/>
        <end position="142"/>
    </location>
</feature>
<proteinExistence type="predicted"/>
<protein>
    <submittedName>
        <fullName evidence="2">Uncharacterized protein</fullName>
    </submittedName>
</protein>
<evidence type="ECO:0000313" key="3">
    <source>
        <dbReference type="Proteomes" id="UP001558713"/>
    </source>
</evidence>
<gene>
    <name evidence="2" type="ORF">V5N11_032854</name>
</gene>
<dbReference type="Proteomes" id="UP001558713">
    <property type="component" value="Unassembled WGS sequence"/>
</dbReference>
<name>A0ABD0ZHB1_CARAN</name>
<dbReference type="PANTHER" id="PTHR36038">
    <property type="entry name" value="OS06G0102750 PROTEIN"/>
    <property type="match status" value="1"/>
</dbReference>
<reference evidence="2 3" key="1">
    <citation type="submission" date="2024-04" db="EMBL/GenBank/DDBJ databases">
        <title>Genome assembly C_amara_ONT_v2.</title>
        <authorList>
            <person name="Yant L."/>
            <person name="Moore C."/>
            <person name="Slenker M."/>
        </authorList>
    </citation>
    <scope>NUCLEOTIDE SEQUENCE [LARGE SCALE GENOMIC DNA]</scope>
    <source>
        <tissue evidence="2">Leaf</tissue>
    </source>
</reference>
<comment type="caution">
    <text evidence="2">The sequence shown here is derived from an EMBL/GenBank/DDBJ whole genome shotgun (WGS) entry which is preliminary data.</text>
</comment>
<accession>A0ABD0ZHB1</accession>
<dbReference type="EMBL" id="JBANAX010000874">
    <property type="protein sequence ID" value="KAL1190574.1"/>
    <property type="molecule type" value="Genomic_DNA"/>
</dbReference>
<organism evidence="2 3">
    <name type="scientific">Cardamine amara subsp. amara</name>
    <dbReference type="NCBI Taxonomy" id="228776"/>
    <lineage>
        <taxon>Eukaryota</taxon>
        <taxon>Viridiplantae</taxon>
        <taxon>Streptophyta</taxon>
        <taxon>Embryophyta</taxon>
        <taxon>Tracheophyta</taxon>
        <taxon>Spermatophyta</taxon>
        <taxon>Magnoliopsida</taxon>
        <taxon>eudicotyledons</taxon>
        <taxon>Gunneridae</taxon>
        <taxon>Pentapetalae</taxon>
        <taxon>rosids</taxon>
        <taxon>malvids</taxon>
        <taxon>Brassicales</taxon>
        <taxon>Brassicaceae</taxon>
        <taxon>Cardamineae</taxon>
        <taxon>Cardamine</taxon>
    </lineage>
</organism>
<feature type="compositionally biased region" description="Basic and acidic residues" evidence="1">
    <location>
        <begin position="112"/>
        <end position="140"/>
    </location>
</feature>
<dbReference type="PANTHER" id="PTHR36038:SF3">
    <property type="entry name" value="OVATE FAMILY PROTEIN"/>
    <property type="match status" value="1"/>
</dbReference>
<sequence>MEIFQWFFKLAKEPEISKSCSFKCTDHEPTTTLTNCTDRKARSSTRGSKHRNQRSYKGIWLWCRKDVSNACFYSTLTLRRLDSFKREHLLRSMAKMKKAQEGGEEEVTSTRFDPKKAIKVLEQEKQDETNKEKAKSEQSKSKATLSRMKELMRWAAAAKSDKALKFFTPKVMVELRNRRKLKMMNEKESKRMSSESARWESSESCTTISSSDHISIVSSPAILVSLGPTPLYRCRSKKGNWITTDSEFVVLEL</sequence>
<evidence type="ECO:0000313" key="2">
    <source>
        <dbReference type="EMBL" id="KAL1190574.1"/>
    </source>
</evidence>
<keyword evidence="3" id="KW-1185">Reference proteome</keyword>
<dbReference type="AlphaFoldDB" id="A0ABD0ZHB1"/>